<evidence type="ECO:0000256" key="7">
    <source>
        <dbReference type="ARBA" id="ARBA00023136"/>
    </source>
</evidence>
<keyword evidence="1" id="KW-1003">Cell membrane</keyword>
<keyword evidence="3" id="KW-0645">Protease</keyword>
<comment type="caution">
    <text evidence="9">The sequence shown here is derived from an EMBL/GenBank/DDBJ whole genome shotgun (WGS) entry which is preliminary data.</text>
</comment>
<dbReference type="RefSeq" id="WP_035164961.1">
    <property type="nucleotide sequence ID" value="NZ_AZTB01000089.1"/>
</dbReference>
<dbReference type="AlphaFoldDB" id="A0A096DJV2"/>
<accession>A0A096DJV2</accession>
<dbReference type="InterPro" id="IPR006741">
    <property type="entry name" value="AgrB"/>
</dbReference>
<evidence type="ECO:0000256" key="6">
    <source>
        <dbReference type="ARBA" id="ARBA00022989"/>
    </source>
</evidence>
<feature type="transmembrane region" description="Helical" evidence="8">
    <location>
        <begin position="163"/>
        <end position="185"/>
    </location>
</feature>
<evidence type="ECO:0008006" key="11">
    <source>
        <dbReference type="Google" id="ProtNLM"/>
    </source>
</evidence>
<protein>
    <recommendedName>
        <fullName evidence="11">Accessory gene regulator AgrB</fullName>
    </recommendedName>
</protein>
<keyword evidence="2" id="KW-0673">Quorum sensing</keyword>
<evidence type="ECO:0000256" key="5">
    <source>
        <dbReference type="ARBA" id="ARBA00022801"/>
    </source>
</evidence>
<dbReference type="EMBL" id="AZTB01000089">
    <property type="protein sequence ID" value="KGG79521.1"/>
    <property type="molecule type" value="Genomic_DNA"/>
</dbReference>
<feature type="transmembrane region" description="Helical" evidence="8">
    <location>
        <begin position="109"/>
        <end position="127"/>
    </location>
</feature>
<evidence type="ECO:0000256" key="1">
    <source>
        <dbReference type="ARBA" id="ARBA00022475"/>
    </source>
</evidence>
<sequence length="196" mass="22383">MINLEKISESLTNSICRHSNFDQKQKAQIYYALQLILGILVEFFIVFIISLVLNITDFVITMMFSSLALRIFTGGAHCTSYDRCLVFTVVVYTFFSMLVKISFLPYISLIVLTIVIVIIGFVIINNIKMQFKNIGLIILIIWGIMMMSMLLLKNDDLHLLKVLLSSCIGISIQLFNLTSIGNIFINKCDSFLKRFI</sequence>
<feature type="transmembrane region" description="Helical" evidence="8">
    <location>
        <begin position="134"/>
        <end position="151"/>
    </location>
</feature>
<dbReference type="GO" id="GO:0016020">
    <property type="term" value="C:membrane"/>
    <property type="evidence" value="ECO:0007669"/>
    <property type="project" value="InterPro"/>
</dbReference>
<keyword evidence="5" id="KW-0378">Hydrolase</keyword>
<dbReference type="STRING" id="1156417.Y919_11515"/>
<evidence type="ECO:0000256" key="2">
    <source>
        <dbReference type="ARBA" id="ARBA00022654"/>
    </source>
</evidence>
<proteinExistence type="predicted"/>
<evidence type="ECO:0000256" key="4">
    <source>
        <dbReference type="ARBA" id="ARBA00022692"/>
    </source>
</evidence>
<dbReference type="Pfam" id="PF04647">
    <property type="entry name" value="AgrB"/>
    <property type="match status" value="1"/>
</dbReference>
<dbReference type="Proteomes" id="UP000029622">
    <property type="component" value="Unassembled WGS sequence"/>
</dbReference>
<organism evidence="9 10">
    <name type="scientific">Caloranaerobacter azorensis H53214</name>
    <dbReference type="NCBI Taxonomy" id="1156417"/>
    <lineage>
        <taxon>Bacteria</taxon>
        <taxon>Bacillati</taxon>
        <taxon>Bacillota</taxon>
        <taxon>Tissierellia</taxon>
        <taxon>Tissierellales</taxon>
        <taxon>Thermohalobacteraceae</taxon>
        <taxon>Caloranaerobacter</taxon>
    </lineage>
</organism>
<dbReference type="GO" id="GO:0008233">
    <property type="term" value="F:peptidase activity"/>
    <property type="evidence" value="ECO:0007669"/>
    <property type="project" value="UniProtKB-KW"/>
</dbReference>
<keyword evidence="6 8" id="KW-1133">Transmembrane helix</keyword>
<evidence type="ECO:0000313" key="9">
    <source>
        <dbReference type="EMBL" id="KGG79521.1"/>
    </source>
</evidence>
<gene>
    <name evidence="9" type="ORF">Y919_11515</name>
</gene>
<keyword evidence="4 8" id="KW-0812">Transmembrane</keyword>
<reference evidence="9 10" key="1">
    <citation type="submission" date="2013-12" db="EMBL/GenBank/DDBJ databases">
        <title>Draft genome sequence of Caloranaerobacter sp. H53214.</title>
        <authorList>
            <person name="Jiang L.J."/>
            <person name="Shao Z.Z."/>
            <person name="Long M.N."/>
        </authorList>
    </citation>
    <scope>NUCLEOTIDE SEQUENCE [LARGE SCALE GENOMIC DNA]</scope>
    <source>
        <strain evidence="9 10">H53214</strain>
    </source>
</reference>
<keyword evidence="7 8" id="KW-0472">Membrane</keyword>
<dbReference type="GO" id="GO:0006508">
    <property type="term" value="P:proteolysis"/>
    <property type="evidence" value="ECO:0007669"/>
    <property type="project" value="UniProtKB-KW"/>
</dbReference>
<evidence type="ECO:0000256" key="3">
    <source>
        <dbReference type="ARBA" id="ARBA00022670"/>
    </source>
</evidence>
<name>A0A096DJV2_9FIRM</name>
<dbReference type="GO" id="GO:0009372">
    <property type="term" value="P:quorum sensing"/>
    <property type="evidence" value="ECO:0007669"/>
    <property type="project" value="UniProtKB-KW"/>
</dbReference>
<evidence type="ECO:0000256" key="8">
    <source>
        <dbReference type="SAM" id="Phobius"/>
    </source>
</evidence>
<dbReference type="SMART" id="SM00793">
    <property type="entry name" value="AgrB"/>
    <property type="match status" value="1"/>
</dbReference>
<evidence type="ECO:0000313" key="10">
    <source>
        <dbReference type="Proteomes" id="UP000029622"/>
    </source>
</evidence>
<feature type="transmembrane region" description="Helical" evidence="8">
    <location>
        <begin position="29"/>
        <end position="49"/>
    </location>
</feature>